<gene>
    <name evidence="13" type="primary">hlyD</name>
    <name evidence="13" type="ORF">NCTC13294_00451</name>
</gene>
<proteinExistence type="inferred from homology"/>
<name>A0A381E0D7_9GAMM</name>
<evidence type="ECO:0000256" key="10">
    <source>
        <dbReference type="SAM" id="Coils"/>
    </source>
</evidence>
<sequence length="477" mass="53528">MGIHKQAWGDLTKRYLTVWRNVWAVRHELDPPKRDRDERDFLPAHLELTETPISPAPKWTARLIMLFALLALAWAWIGHLDIVAVAQGKTEPGGQSKTIQPLENAEVKAILVSDGQHVRAGDTLLELRAVGSDADVTQAEQALHAARLAKWRNEALLTALDKKQPPRMDKKAALNAGISEADYLQAELLAGNQYRAWAAQDQQIQARIRQSQAEARAVQAEIDKLGTLGKIEKQRTADLDKLVKQNFIANHAYLEQKSKLIANQNDLKSQQNRREQIRAAIDEANDSRMVNTQTLRRDTQDALRQADEQIAQLLAQLDKARQRQRLMHLTAPVDGTVQQLATHTIGGVVTAAQALMVIVPDNYQMQAKVLILNKDIGFIHRGQETVIKIEAFPYTRYGYLTGRVQTISYDAIEHEQLGLVYAAIIALDSDTLNIEGHPVRLTAGMNITAEIKTGKRRVLDYLLSPLQTKIDESLRQR</sequence>
<dbReference type="InterPro" id="IPR050739">
    <property type="entry name" value="MFP"/>
</dbReference>
<dbReference type="NCBIfam" id="TIGR01843">
    <property type="entry name" value="type_I_hlyD"/>
    <property type="match status" value="1"/>
</dbReference>
<feature type="domain" description="AprE-like beta-barrel" evidence="12">
    <location>
        <begin position="367"/>
        <end position="454"/>
    </location>
</feature>
<evidence type="ECO:0000259" key="11">
    <source>
        <dbReference type="Pfam" id="PF25988"/>
    </source>
</evidence>
<dbReference type="RefSeq" id="WP_115610744.1">
    <property type="nucleotide sequence ID" value="NZ_UFUW01000001.1"/>
</dbReference>
<comment type="subcellular location">
    <subcellularLocation>
        <location evidence="1 9">Cell inner membrane</location>
        <topology evidence="1 9">Single-pass membrane protein</topology>
    </subcellularLocation>
</comment>
<feature type="coiled-coil region" evidence="10">
    <location>
        <begin position="267"/>
        <end position="323"/>
    </location>
</feature>
<keyword evidence="5 9" id="KW-0997">Cell inner membrane</keyword>
<keyword evidence="10" id="KW-0175">Coiled coil</keyword>
<dbReference type="Gene3D" id="2.40.30.170">
    <property type="match status" value="1"/>
</dbReference>
<dbReference type="Pfam" id="PF26002">
    <property type="entry name" value="Beta-barrel_AprE"/>
    <property type="match status" value="1"/>
</dbReference>
<keyword evidence="14" id="KW-1185">Reference proteome</keyword>
<evidence type="ECO:0000256" key="3">
    <source>
        <dbReference type="ARBA" id="ARBA00022448"/>
    </source>
</evidence>
<keyword evidence="8 9" id="KW-0472">Membrane</keyword>
<dbReference type="InterPro" id="IPR010129">
    <property type="entry name" value="T1SS_HlyD"/>
</dbReference>
<evidence type="ECO:0000256" key="1">
    <source>
        <dbReference type="ARBA" id="ARBA00004377"/>
    </source>
</evidence>
<feature type="domain" description="CyaD-like alpha-helical hairpin" evidence="11">
    <location>
        <begin position="131"/>
        <end position="327"/>
    </location>
</feature>
<evidence type="ECO:0000259" key="12">
    <source>
        <dbReference type="Pfam" id="PF26002"/>
    </source>
</evidence>
<accession>A0A381E0D7</accession>
<dbReference type="Proteomes" id="UP000254572">
    <property type="component" value="Unassembled WGS sequence"/>
</dbReference>
<evidence type="ECO:0000256" key="7">
    <source>
        <dbReference type="ARBA" id="ARBA00022989"/>
    </source>
</evidence>
<keyword evidence="4 9" id="KW-1003">Cell membrane</keyword>
<dbReference type="GO" id="GO:0009306">
    <property type="term" value="P:protein secretion"/>
    <property type="evidence" value="ECO:0007669"/>
    <property type="project" value="InterPro"/>
</dbReference>
<dbReference type="InterPro" id="IPR059040">
    <property type="entry name" value="HH_CyaD-like"/>
</dbReference>
<evidence type="ECO:0000313" key="13">
    <source>
        <dbReference type="EMBL" id="SUX19188.1"/>
    </source>
</evidence>
<dbReference type="GO" id="GO:0005886">
    <property type="term" value="C:plasma membrane"/>
    <property type="evidence" value="ECO:0007669"/>
    <property type="project" value="UniProtKB-SubCell"/>
</dbReference>
<dbReference type="PANTHER" id="PTHR30386:SF27">
    <property type="entry name" value="MEMBRANE FUSION PROTEIN (MFP) FAMILY PROTEIN"/>
    <property type="match status" value="1"/>
</dbReference>
<keyword evidence="7 9" id="KW-1133">Transmembrane helix</keyword>
<dbReference type="PRINTS" id="PR01490">
    <property type="entry name" value="RTXTOXIND"/>
</dbReference>
<comment type="similarity">
    <text evidence="2 9">Belongs to the membrane fusion protein (MFP) (TC 8.A.1) family.</text>
</comment>
<dbReference type="PROSITE" id="PS00543">
    <property type="entry name" value="HLYD_FAMILY"/>
    <property type="match status" value="1"/>
</dbReference>
<evidence type="ECO:0000256" key="4">
    <source>
        <dbReference type="ARBA" id="ARBA00022475"/>
    </source>
</evidence>
<evidence type="ECO:0000256" key="2">
    <source>
        <dbReference type="ARBA" id="ARBA00009477"/>
    </source>
</evidence>
<keyword evidence="3 9" id="KW-0813">Transport</keyword>
<evidence type="ECO:0000256" key="6">
    <source>
        <dbReference type="ARBA" id="ARBA00022692"/>
    </source>
</evidence>
<evidence type="ECO:0000256" key="8">
    <source>
        <dbReference type="ARBA" id="ARBA00023136"/>
    </source>
</evidence>
<reference evidence="13 14" key="1">
    <citation type="submission" date="2018-06" db="EMBL/GenBank/DDBJ databases">
        <authorList>
            <consortium name="Pathogen Informatics"/>
            <person name="Doyle S."/>
        </authorList>
    </citation>
    <scope>NUCLEOTIDE SEQUENCE [LARGE SCALE GENOMIC DNA]</scope>
    <source>
        <strain evidence="13 14">NCTC13294</strain>
    </source>
</reference>
<dbReference type="EMBL" id="UFUW01000001">
    <property type="protein sequence ID" value="SUX19188.1"/>
    <property type="molecule type" value="Genomic_DNA"/>
</dbReference>
<dbReference type="AlphaFoldDB" id="A0A381E0D7"/>
<organism evidence="13 14">
    <name type="scientific">Cardiobacterium valvarum</name>
    <dbReference type="NCBI Taxonomy" id="194702"/>
    <lineage>
        <taxon>Bacteria</taxon>
        <taxon>Pseudomonadati</taxon>
        <taxon>Pseudomonadota</taxon>
        <taxon>Gammaproteobacteria</taxon>
        <taxon>Cardiobacteriales</taxon>
        <taxon>Cardiobacteriaceae</taxon>
        <taxon>Cardiobacterium</taxon>
    </lineage>
</organism>
<dbReference type="PANTHER" id="PTHR30386">
    <property type="entry name" value="MEMBRANE FUSION SUBUNIT OF EMRAB-TOLC MULTIDRUG EFFLUX PUMP"/>
    <property type="match status" value="1"/>
</dbReference>
<dbReference type="InterPro" id="IPR058982">
    <property type="entry name" value="Beta-barrel_AprE"/>
</dbReference>
<dbReference type="Pfam" id="PF25988">
    <property type="entry name" value="HH_CyaD"/>
    <property type="match status" value="1"/>
</dbReference>
<protein>
    <recommendedName>
        <fullName evidence="9">Membrane fusion protein (MFP) family protein</fullName>
    </recommendedName>
</protein>
<evidence type="ECO:0000256" key="5">
    <source>
        <dbReference type="ARBA" id="ARBA00022519"/>
    </source>
</evidence>
<evidence type="ECO:0000313" key="14">
    <source>
        <dbReference type="Proteomes" id="UP000254572"/>
    </source>
</evidence>
<dbReference type="OrthoDB" id="9775513at2"/>
<feature type="transmembrane region" description="Helical" evidence="9">
    <location>
        <begin position="59"/>
        <end position="77"/>
    </location>
</feature>
<keyword evidence="6 9" id="KW-0812">Transmembrane</keyword>
<dbReference type="InterPro" id="IPR006144">
    <property type="entry name" value="Secretion_HlyD_CS"/>
</dbReference>
<evidence type="ECO:0000256" key="9">
    <source>
        <dbReference type="RuleBase" id="RU365093"/>
    </source>
</evidence>